<accession>A0A3B0N418</accession>
<dbReference type="AlphaFoldDB" id="A0A3B0N418"/>
<name>A0A3B0N418_THEAN</name>
<dbReference type="EMBL" id="UIVS01000001">
    <property type="protein sequence ID" value="SVP89766.1"/>
    <property type="molecule type" value="Genomic_DNA"/>
</dbReference>
<protein>
    <submittedName>
        <fullName evidence="1">Uncharacterized protein</fullName>
    </submittedName>
</protein>
<evidence type="ECO:0000313" key="1">
    <source>
        <dbReference type="EMBL" id="SVP89766.1"/>
    </source>
</evidence>
<reference evidence="1" key="1">
    <citation type="submission" date="2018-07" db="EMBL/GenBank/DDBJ databases">
        <authorList>
            <person name="Quirk P.G."/>
            <person name="Krulwich T.A."/>
        </authorList>
    </citation>
    <scope>NUCLEOTIDE SEQUENCE</scope>
    <source>
        <strain evidence="1">Anand</strain>
    </source>
</reference>
<proteinExistence type="predicted"/>
<gene>
    <name evidence="1" type="ORF">TAV_000046500</name>
</gene>
<sequence length="99" mass="11059">MLSLSFRVRVWHPNTCTSVRLLGSCFKTSQLGHVLQTATTLSEHPQEASGRSWRTCNYLVTLEITWPGLATSQCTLAEPKGLLRPCQPRKTGQESGTQW</sequence>
<organism evidence="1">
    <name type="scientific">Theileria annulata</name>
    <dbReference type="NCBI Taxonomy" id="5874"/>
    <lineage>
        <taxon>Eukaryota</taxon>
        <taxon>Sar</taxon>
        <taxon>Alveolata</taxon>
        <taxon>Apicomplexa</taxon>
        <taxon>Aconoidasida</taxon>
        <taxon>Piroplasmida</taxon>
        <taxon>Theileriidae</taxon>
        <taxon>Theileria</taxon>
    </lineage>
</organism>